<proteinExistence type="predicted"/>
<comment type="caution">
    <text evidence="1">The sequence shown here is derived from an EMBL/GenBank/DDBJ whole genome shotgun (WGS) entry which is preliminary data.</text>
</comment>
<reference evidence="1" key="1">
    <citation type="submission" date="2021-02" db="EMBL/GenBank/DDBJ databases">
        <authorList>
            <person name="Dougan E. K."/>
            <person name="Rhodes N."/>
            <person name="Thang M."/>
            <person name="Chan C."/>
        </authorList>
    </citation>
    <scope>NUCLEOTIDE SEQUENCE</scope>
</reference>
<name>A0A812JFN3_9DINO</name>
<gene>
    <name evidence="1" type="ORF">SNAT2548_LOCUS6451</name>
</gene>
<dbReference type="AlphaFoldDB" id="A0A812JFN3"/>
<accession>A0A812JFN3</accession>
<keyword evidence="2" id="KW-1185">Reference proteome</keyword>
<evidence type="ECO:0000313" key="1">
    <source>
        <dbReference type="EMBL" id="CAE7205206.1"/>
    </source>
</evidence>
<sequence>MHVYEKLQNDAVLEALKAEANQHYRDIIRQCMMTLVPAIDKATKIVICMLVASRSCACIVNHSEAAERAKMMYHPDKEHRAENP</sequence>
<protein>
    <submittedName>
        <fullName evidence="1">Uncharacterized protein</fullName>
    </submittedName>
</protein>
<evidence type="ECO:0000313" key="2">
    <source>
        <dbReference type="Proteomes" id="UP000604046"/>
    </source>
</evidence>
<organism evidence="1 2">
    <name type="scientific">Symbiodinium natans</name>
    <dbReference type="NCBI Taxonomy" id="878477"/>
    <lineage>
        <taxon>Eukaryota</taxon>
        <taxon>Sar</taxon>
        <taxon>Alveolata</taxon>
        <taxon>Dinophyceae</taxon>
        <taxon>Suessiales</taxon>
        <taxon>Symbiodiniaceae</taxon>
        <taxon>Symbiodinium</taxon>
    </lineage>
</organism>
<dbReference type="EMBL" id="CAJNDS010000429">
    <property type="protein sequence ID" value="CAE7205206.1"/>
    <property type="molecule type" value="Genomic_DNA"/>
</dbReference>
<dbReference type="Proteomes" id="UP000604046">
    <property type="component" value="Unassembled WGS sequence"/>
</dbReference>